<dbReference type="AlphaFoldDB" id="A0A1F8EI05"/>
<dbReference type="InterPro" id="IPR003607">
    <property type="entry name" value="HD/PDEase_dom"/>
</dbReference>
<name>A0A1F8EI05_9BACT</name>
<dbReference type="PANTHER" id="PTHR46246">
    <property type="entry name" value="GUANOSINE-3',5'-BIS(DIPHOSPHATE) 3'-PYROPHOSPHOHYDROLASE MESH1"/>
    <property type="match status" value="1"/>
</dbReference>
<dbReference type="Pfam" id="PF13328">
    <property type="entry name" value="HD_4"/>
    <property type="match status" value="1"/>
</dbReference>
<proteinExistence type="predicted"/>
<protein>
    <recommendedName>
        <fullName evidence="1">HD/PDEase domain-containing protein</fullName>
    </recommendedName>
</protein>
<dbReference type="InterPro" id="IPR052194">
    <property type="entry name" value="MESH1"/>
</dbReference>
<dbReference type="SMART" id="SM00471">
    <property type="entry name" value="HDc"/>
    <property type="match status" value="1"/>
</dbReference>
<evidence type="ECO:0000313" key="3">
    <source>
        <dbReference type="Proteomes" id="UP000177117"/>
    </source>
</evidence>
<evidence type="ECO:0000259" key="1">
    <source>
        <dbReference type="SMART" id="SM00471"/>
    </source>
</evidence>
<evidence type="ECO:0000313" key="2">
    <source>
        <dbReference type="EMBL" id="OGN00433.1"/>
    </source>
</evidence>
<dbReference type="CDD" id="cd00077">
    <property type="entry name" value="HDc"/>
    <property type="match status" value="1"/>
</dbReference>
<dbReference type="Gene3D" id="1.10.3210.10">
    <property type="entry name" value="Hypothetical protein af1432"/>
    <property type="match status" value="1"/>
</dbReference>
<accession>A0A1F8EI05</accession>
<dbReference type="SUPFAM" id="SSF109604">
    <property type="entry name" value="HD-domain/PDEase-like"/>
    <property type="match status" value="1"/>
</dbReference>
<dbReference type="EMBL" id="MGJD01000021">
    <property type="protein sequence ID" value="OGN00433.1"/>
    <property type="molecule type" value="Genomic_DNA"/>
</dbReference>
<dbReference type="Proteomes" id="UP000177117">
    <property type="component" value="Unassembled WGS sequence"/>
</dbReference>
<feature type="domain" description="HD/PDEase" evidence="1">
    <location>
        <begin position="28"/>
        <end position="134"/>
    </location>
</feature>
<reference evidence="2 3" key="1">
    <citation type="journal article" date="2016" name="Nat. Commun.">
        <title>Thousands of microbial genomes shed light on interconnected biogeochemical processes in an aquifer system.</title>
        <authorList>
            <person name="Anantharaman K."/>
            <person name="Brown C.T."/>
            <person name="Hug L.A."/>
            <person name="Sharon I."/>
            <person name="Castelle C.J."/>
            <person name="Probst A.J."/>
            <person name="Thomas B.C."/>
            <person name="Singh A."/>
            <person name="Wilkins M.J."/>
            <person name="Karaoz U."/>
            <person name="Brodie E.L."/>
            <person name="Williams K.H."/>
            <person name="Hubbard S.S."/>
            <person name="Banfield J.F."/>
        </authorList>
    </citation>
    <scope>NUCLEOTIDE SEQUENCE [LARGE SCALE GENOMIC DNA]</scope>
</reference>
<dbReference type="PANTHER" id="PTHR46246:SF1">
    <property type="entry name" value="GUANOSINE-3',5'-BIS(DIPHOSPHATE) 3'-PYROPHOSPHOHYDROLASE MESH1"/>
    <property type="match status" value="1"/>
</dbReference>
<comment type="caution">
    <text evidence="2">The sequence shown here is derived from an EMBL/GenBank/DDBJ whole genome shotgun (WGS) entry which is preliminary data.</text>
</comment>
<dbReference type="GO" id="GO:0008893">
    <property type="term" value="F:guanosine-3',5'-bis(diphosphate) 3'-diphosphatase activity"/>
    <property type="evidence" value="ECO:0007669"/>
    <property type="project" value="TreeGrafter"/>
</dbReference>
<organism evidence="2 3">
    <name type="scientific">Candidatus Yanofskybacteria bacterium RIFCSPHIGHO2_01_FULL_41_53</name>
    <dbReference type="NCBI Taxonomy" id="1802663"/>
    <lineage>
        <taxon>Bacteria</taxon>
        <taxon>Candidatus Yanofskyibacteriota</taxon>
    </lineage>
</organism>
<gene>
    <name evidence="2" type="ORF">A2650_03535</name>
</gene>
<sequence length="184" mass="20710">MQIFNEQIDKAISFAVKAHKDQFRKTDPSLPYIYHPISVGFILLRAGFSDEVVIAGILHDVIEDCGVSSEELKVAFGHNVTELVKAVSENKQDSWEKRKQDYLDRVIKSPSEVKAMAVADKLHNVYSLINAIKIGGNIDGVFRKDKNTSINYYVNFSKFLSESWSHPLVEELKVAVLKLKAGDL</sequence>